<evidence type="ECO:0000313" key="5">
    <source>
        <dbReference type="EMBL" id="KAK7535296.1"/>
    </source>
</evidence>
<keyword evidence="6" id="KW-1185">Reference proteome</keyword>
<organism evidence="5 6">
    <name type="scientific">Phyllosticta citribraziliensis</name>
    <dbReference type="NCBI Taxonomy" id="989973"/>
    <lineage>
        <taxon>Eukaryota</taxon>
        <taxon>Fungi</taxon>
        <taxon>Dikarya</taxon>
        <taxon>Ascomycota</taxon>
        <taxon>Pezizomycotina</taxon>
        <taxon>Dothideomycetes</taxon>
        <taxon>Dothideomycetes incertae sedis</taxon>
        <taxon>Botryosphaeriales</taxon>
        <taxon>Phyllostictaceae</taxon>
        <taxon>Phyllosticta</taxon>
    </lineage>
</organism>
<gene>
    <name evidence="5" type="ORF">J3D65DRAFT_448435</name>
</gene>
<dbReference type="EMBL" id="JBBPEH010000008">
    <property type="protein sequence ID" value="KAK7535296.1"/>
    <property type="molecule type" value="Genomic_DNA"/>
</dbReference>
<feature type="region of interest" description="Disordered" evidence="2">
    <location>
        <begin position="477"/>
        <end position="503"/>
    </location>
</feature>
<name>A0ABR1LJB2_9PEZI</name>
<dbReference type="Gene3D" id="3.40.710.10">
    <property type="entry name" value="DD-peptidase/beta-lactamase superfamily"/>
    <property type="match status" value="1"/>
</dbReference>
<comment type="similarity">
    <text evidence="1">Belongs to the peptidase S12 family.</text>
</comment>
<evidence type="ECO:0000256" key="3">
    <source>
        <dbReference type="SAM" id="SignalP"/>
    </source>
</evidence>
<evidence type="ECO:0000259" key="4">
    <source>
        <dbReference type="Pfam" id="PF00144"/>
    </source>
</evidence>
<feature type="chain" id="PRO_5046144538" evidence="3">
    <location>
        <begin position="27"/>
        <end position="655"/>
    </location>
</feature>
<proteinExistence type="inferred from homology"/>
<feature type="compositionally biased region" description="Basic and acidic residues" evidence="2">
    <location>
        <begin position="278"/>
        <end position="294"/>
    </location>
</feature>
<protein>
    <submittedName>
        <fullName evidence="5">Beta-lactamase/transpeptidase-like protein</fullName>
    </submittedName>
</protein>
<dbReference type="Proteomes" id="UP001360953">
    <property type="component" value="Unassembled WGS sequence"/>
</dbReference>
<feature type="region of interest" description="Disordered" evidence="2">
    <location>
        <begin position="278"/>
        <end position="301"/>
    </location>
</feature>
<sequence length="655" mass="70569">MAGLRSVHLLLLAVSLWQCYMYLASAHSLGGQQQQQPLVGSGFDPNGRKSLDERLAAYEPLDDAFAALGKKTMGKYNVPGLSVVVVQGEKTFAEGYGHAVLPSTRATNRTLYYIGSISKSFTAASLLHLFETTANTSSPIHLHTPVSALIPADFVLPDAYVTQHATIADLLAHRTGMPRHDESYGGSRQTSLKEHVRNLRNLPLTAPFRATFQYCNMMYSTLAHVLETVTGVPFADYVERAVFEPLGMRHAYASRDKALAAGDGDDLAVGYYYHHGSEGKKNKDDDSASDDKQHGYYTPQAPPTSAILTGAGSILLSPLSYAHYLRALLTTHAFLAPSSHALLRTPLIIDNEDTTAAASSSPPSLALAPPHFAPYASPPLYGLAWGQRSVGRWTALTHTGSVTGFGTASMWIPQLRWGVAVFANTDVSSGRAAQVLQWALLEGRVGLEDDDDDGGGGKGLGDGAGFDWAARFARDDEAKEEKRRKARSVVWPDAPGDDAAAPRRRSIDAYEGVYADAGYGEVRVQACPQPSTSTASPLPSSPSSPFTCPAFPSTNASAPLTPLLYVHVRDRTWCHAWYLTHVAGDDFFLAWMHSLPGEPSLLAEGHVPRRAVFRGGLDGRVAQLGVAYEPRMGMDEGLREAGSGADGLVWFSRVE</sequence>
<reference evidence="5 6" key="1">
    <citation type="submission" date="2024-04" db="EMBL/GenBank/DDBJ databases">
        <title>Phyllosticta paracitricarpa is synonymous to the EU quarantine fungus P. citricarpa based on phylogenomic analyses.</title>
        <authorList>
            <consortium name="Lawrence Berkeley National Laboratory"/>
            <person name="Van ingen-buijs V.A."/>
            <person name="Van westerhoven A.C."/>
            <person name="Haridas S."/>
            <person name="Skiadas P."/>
            <person name="Martin F."/>
            <person name="Groenewald J.Z."/>
            <person name="Crous P.W."/>
            <person name="Seidl M.F."/>
        </authorList>
    </citation>
    <scope>NUCLEOTIDE SEQUENCE [LARGE SCALE GENOMIC DNA]</scope>
    <source>
        <strain evidence="5 6">CPC 17464</strain>
    </source>
</reference>
<dbReference type="SUPFAM" id="SSF56601">
    <property type="entry name" value="beta-lactamase/transpeptidase-like"/>
    <property type="match status" value="1"/>
</dbReference>
<evidence type="ECO:0000313" key="6">
    <source>
        <dbReference type="Proteomes" id="UP001360953"/>
    </source>
</evidence>
<evidence type="ECO:0000256" key="2">
    <source>
        <dbReference type="SAM" id="MobiDB-lite"/>
    </source>
</evidence>
<dbReference type="InterPro" id="IPR050491">
    <property type="entry name" value="AmpC-like"/>
</dbReference>
<accession>A0ABR1LJB2</accession>
<dbReference type="InterPro" id="IPR012338">
    <property type="entry name" value="Beta-lactam/transpept-like"/>
</dbReference>
<feature type="domain" description="Beta-lactamase-related" evidence="4">
    <location>
        <begin position="68"/>
        <end position="432"/>
    </location>
</feature>
<comment type="caution">
    <text evidence="5">The sequence shown here is derived from an EMBL/GenBank/DDBJ whole genome shotgun (WGS) entry which is preliminary data.</text>
</comment>
<dbReference type="Pfam" id="PF00144">
    <property type="entry name" value="Beta-lactamase"/>
    <property type="match status" value="1"/>
</dbReference>
<dbReference type="InterPro" id="IPR001466">
    <property type="entry name" value="Beta-lactam-related"/>
</dbReference>
<evidence type="ECO:0000256" key="1">
    <source>
        <dbReference type="ARBA" id="ARBA00038215"/>
    </source>
</evidence>
<keyword evidence="3" id="KW-0732">Signal</keyword>
<dbReference type="RefSeq" id="XP_066654021.1">
    <property type="nucleotide sequence ID" value="XM_066796321.1"/>
</dbReference>
<feature type="signal peptide" evidence="3">
    <location>
        <begin position="1"/>
        <end position="26"/>
    </location>
</feature>
<dbReference type="PANTHER" id="PTHR46825:SF9">
    <property type="entry name" value="BETA-LACTAMASE-RELATED DOMAIN-CONTAINING PROTEIN"/>
    <property type="match status" value="1"/>
</dbReference>
<dbReference type="PANTHER" id="PTHR46825">
    <property type="entry name" value="D-ALANYL-D-ALANINE-CARBOXYPEPTIDASE/ENDOPEPTIDASE AMPH"/>
    <property type="match status" value="1"/>
</dbReference>
<dbReference type="GeneID" id="92029227"/>